<name>A0ABD5ZKS3_9EURY</name>
<comment type="caution">
    <text evidence="3">The sequence shown here is derived from an EMBL/GenBank/DDBJ whole genome shotgun (WGS) entry which is preliminary data.</text>
</comment>
<keyword evidence="4" id="KW-1185">Reference proteome</keyword>
<keyword evidence="2" id="KW-0472">Membrane</keyword>
<dbReference type="GeneID" id="79265683"/>
<accession>A0ABD5ZKS3</accession>
<dbReference type="EMBL" id="JBHTAP010000001">
    <property type="protein sequence ID" value="MFC7234021.1"/>
    <property type="molecule type" value="Genomic_DNA"/>
</dbReference>
<reference evidence="3 4" key="1">
    <citation type="journal article" date="2019" name="Int. J. Syst. Evol. Microbiol.">
        <title>The Global Catalogue of Microorganisms (GCM) 10K type strain sequencing project: providing services to taxonomists for standard genome sequencing and annotation.</title>
        <authorList>
            <consortium name="The Broad Institute Genomics Platform"/>
            <consortium name="The Broad Institute Genome Sequencing Center for Infectious Disease"/>
            <person name="Wu L."/>
            <person name="Ma J."/>
        </authorList>
    </citation>
    <scope>NUCLEOTIDE SEQUENCE [LARGE SCALE GENOMIC DNA]</scope>
    <source>
        <strain evidence="3 4">DT85</strain>
    </source>
</reference>
<dbReference type="RefSeq" id="WP_276235017.1">
    <property type="nucleotide sequence ID" value="NZ_CP119802.1"/>
</dbReference>
<feature type="region of interest" description="Disordered" evidence="1">
    <location>
        <begin position="20"/>
        <end position="42"/>
    </location>
</feature>
<protein>
    <submittedName>
        <fullName evidence="3">Uncharacterized protein</fullName>
    </submittedName>
</protein>
<sequence>MAKFTLLELHLDGAQFTANAPGSGLPGVEVETDDTADDAPDSTGKPWLAALVGLLFLAAIALLARKKLGGDDEEYTDPEAAGFGD</sequence>
<keyword evidence="2" id="KW-1133">Transmembrane helix</keyword>
<dbReference type="Proteomes" id="UP001596398">
    <property type="component" value="Unassembled WGS sequence"/>
</dbReference>
<feature type="transmembrane region" description="Helical" evidence="2">
    <location>
        <begin position="47"/>
        <end position="64"/>
    </location>
</feature>
<evidence type="ECO:0000256" key="2">
    <source>
        <dbReference type="SAM" id="Phobius"/>
    </source>
</evidence>
<keyword evidence="2" id="KW-0812">Transmembrane</keyword>
<dbReference type="AlphaFoldDB" id="A0ABD5ZKS3"/>
<organism evidence="3 4">
    <name type="scientific">Halosegnis marinus</name>
    <dbReference type="NCBI Taxonomy" id="3034023"/>
    <lineage>
        <taxon>Archaea</taxon>
        <taxon>Methanobacteriati</taxon>
        <taxon>Methanobacteriota</taxon>
        <taxon>Stenosarchaea group</taxon>
        <taxon>Halobacteria</taxon>
        <taxon>Halobacteriales</taxon>
        <taxon>Natronomonadaceae</taxon>
        <taxon>Halosegnis</taxon>
    </lineage>
</organism>
<evidence type="ECO:0000256" key="1">
    <source>
        <dbReference type="SAM" id="MobiDB-lite"/>
    </source>
</evidence>
<gene>
    <name evidence="3" type="ORF">ACFQJ4_01690</name>
</gene>
<feature type="compositionally biased region" description="Acidic residues" evidence="1">
    <location>
        <begin position="30"/>
        <end position="40"/>
    </location>
</feature>
<evidence type="ECO:0000313" key="3">
    <source>
        <dbReference type="EMBL" id="MFC7234021.1"/>
    </source>
</evidence>
<evidence type="ECO:0000313" key="4">
    <source>
        <dbReference type="Proteomes" id="UP001596398"/>
    </source>
</evidence>
<proteinExistence type="predicted"/>